<dbReference type="PANTHER" id="PTHR34300">
    <property type="entry name" value="QUEUOSINE PRECURSOR TRANSPORTER-RELATED"/>
    <property type="match status" value="1"/>
</dbReference>
<dbReference type="GO" id="GO:0005886">
    <property type="term" value="C:plasma membrane"/>
    <property type="evidence" value="ECO:0007669"/>
    <property type="project" value="UniProtKB-SubCell"/>
</dbReference>
<dbReference type="Proteomes" id="UP000006578">
    <property type="component" value="Chromosome"/>
</dbReference>
<feature type="transmembrane region" description="Helical" evidence="1">
    <location>
        <begin position="74"/>
        <end position="97"/>
    </location>
</feature>
<organism evidence="3 4">
    <name type="scientific">Sphingopyxis alaskensis (strain DSM 13593 / LMG 18877 / RB2256)</name>
    <name type="common">Sphingomonas alaskensis</name>
    <dbReference type="NCBI Taxonomy" id="317655"/>
    <lineage>
        <taxon>Bacteria</taxon>
        <taxon>Pseudomonadati</taxon>
        <taxon>Pseudomonadota</taxon>
        <taxon>Alphaproteobacteria</taxon>
        <taxon>Sphingomonadales</taxon>
        <taxon>Sphingomonadaceae</taxon>
        <taxon>Sphingopyxis</taxon>
    </lineage>
</organism>
<accession>Q1GNH4</accession>
<feature type="transmembrane region" description="Helical" evidence="1">
    <location>
        <begin position="227"/>
        <end position="248"/>
    </location>
</feature>
<evidence type="ECO:0000256" key="1">
    <source>
        <dbReference type="HAMAP-Rule" id="MF_02088"/>
    </source>
</evidence>
<keyword evidence="1" id="KW-0997">Cell inner membrane</keyword>
<keyword evidence="1" id="KW-0472">Membrane</keyword>
<dbReference type="Pfam" id="PF02592">
    <property type="entry name" value="Vut_1"/>
    <property type="match status" value="1"/>
</dbReference>
<feature type="transmembrane region" description="Helical" evidence="1">
    <location>
        <begin position="194"/>
        <end position="215"/>
    </location>
</feature>
<dbReference type="HAMAP" id="MF_02088">
    <property type="entry name" value="Q_prec_transport"/>
    <property type="match status" value="1"/>
</dbReference>
<evidence type="ECO:0000256" key="2">
    <source>
        <dbReference type="SAM" id="MobiDB-lite"/>
    </source>
</evidence>
<keyword evidence="1" id="KW-0812">Transmembrane</keyword>
<feature type="transmembrane region" description="Helical" evidence="1">
    <location>
        <begin position="153"/>
        <end position="173"/>
    </location>
</feature>
<dbReference type="EMBL" id="CP000356">
    <property type="protein sequence ID" value="ABF54798.1"/>
    <property type="molecule type" value="Genomic_DNA"/>
</dbReference>
<keyword evidence="4" id="KW-1185">Reference proteome</keyword>
<dbReference type="InterPro" id="IPR003744">
    <property type="entry name" value="YhhQ"/>
</dbReference>
<dbReference type="HOGENOM" id="CLU_075503_0_1_5"/>
<feature type="transmembrane region" description="Helical" evidence="1">
    <location>
        <begin position="109"/>
        <end position="133"/>
    </location>
</feature>
<keyword evidence="1" id="KW-1003">Cell membrane</keyword>
<name>Q1GNH4_SPHAL</name>
<evidence type="ECO:0000313" key="4">
    <source>
        <dbReference type="Proteomes" id="UP000006578"/>
    </source>
</evidence>
<dbReference type="GO" id="GO:0022857">
    <property type="term" value="F:transmembrane transporter activity"/>
    <property type="evidence" value="ECO:0007669"/>
    <property type="project" value="UniProtKB-UniRule"/>
</dbReference>
<feature type="transmembrane region" description="Helical" evidence="1">
    <location>
        <begin position="50"/>
        <end position="68"/>
    </location>
</feature>
<dbReference type="PANTHER" id="PTHR34300:SF2">
    <property type="entry name" value="QUEUOSINE PRECURSOR TRANSPORTER-RELATED"/>
    <property type="match status" value="1"/>
</dbReference>
<comment type="similarity">
    <text evidence="1">Belongs to the vitamin uptake transporter (VUT/ECF) (TC 2.A.88) family. Q precursor transporter subfamily.</text>
</comment>
<proteinExistence type="inferred from homology"/>
<feature type="region of interest" description="Disordered" evidence="2">
    <location>
        <begin position="1"/>
        <end position="20"/>
    </location>
</feature>
<sequence>MRLSSGLWRQGKGRAPPHLSRSFQRAKKRLSGGMTEPTSTALPRTLSPSLFLFSIVYGGMVVLAGVLGNKQVALGDWLAVEAGIFAFLMLVALSSAVSELHGQTVANRIVLWGFVPLVLSIMLTALVLALPASPEMQPERLAAFDMILGQSPRLMAAGIVAYGTSQFLNVTIFSRLRGRESAGTGTTWLAIRGAIASALSQIVDTLLFVTIAFYGVFPIANLMGGQMLAKVVLSVLVIPFVITGLVALGRSLDAKNAG</sequence>
<comment type="function">
    <text evidence="1">Involved in the import of queuosine (Q) precursors, required for Q precursor salvage.</text>
</comment>
<dbReference type="NCBIfam" id="TIGR00697">
    <property type="entry name" value="queuosine precursor transporter"/>
    <property type="match status" value="1"/>
</dbReference>
<dbReference type="STRING" id="317655.Sala_3094"/>
<dbReference type="eggNOG" id="COG1738">
    <property type="taxonomic scope" value="Bacteria"/>
</dbReference>
<reference evidence="3 4" key="1">
    <citation type="journal article" date="2009" name="Proc. Natl. Acad. Sci. U.S.A.">
        <title>The genomic basis of trophic strategy in marine bacteria.</title>
        <authorList>
            <person name="Lauro F.M."/>
            <person name="McDougald D."/>
            <person name="Thomas T."/>
            <person name="Williams T.J."/>
            <person name="Egan S."/>
            <person name="Rice S."/>
            <person name="DeMaere M.Z."/>
            <person name="Ting L."/>
            <person name="Ertan H."/>
            <person name="Johnson J."/>
            <person name="Ferriera S."/>
            <person name="Lapidus A."/>
            <person name="Anderson I."/>
            <person name="Kyrpides N."/>
            <person name="Munk A.C."/>
            <person name="Detter C."/>
            <person name="Han C.S."/>
            <person name="Brown M.V."/>
            <person name="Robb F.T."/>
            <person name="Kjelleberg S."/>
            <person name="Cavicchioli R."/>
        </authorList>
    </citation>
    <scope>NUCLEOTIDE SEQUENCE [LARGE SCALE GENOMIC DNA]</scope>
    <source>
        <strain evidence="4">DSM 13593 / LMG 18877 / RB2256</strain>
    </source>
</reference>
<gene>
    <name evidence="3" type="ordered locus">Sala_3094</name>
</gene>
<keyword evidence="1" id="KW-0813">Transport</keyword>
<evidence type="ECO:0000313" key="3">
    <source>
        <dbReference type="EMBL" id="ABF54798.1"/>
    </source>
</evidence>
<dbReference type="KEGG" id="sal:Sala_3094"/>
<dbReference type="AlphaFoldDB" id="Q1GNH4"/>
<keyword evidence="1" id="KW-1133">Transmembrane helix</keyword>
<comment type="subcellular location">
    <subcellularLocation>
        <location evidence="1">Cell inner membrane</location>
        <topology evidence="1">Multi-pass membrane protein</topology>
    </subcellularLocation>
</comment>
<protein>
    <recommendedName>
        <fullName evidence="1">Probable queuosine precursor transporter</fullName>
        <shortName evidence="1">Q precursor transporter</shortName>
    </recommendedName>
</protein>